<dbReference type="Pfam" id="PF00188">
    <property type="entry name" value="CAP"/>
    <property type="match status" value="1"/>
</dbReference>
<dbReference type="Proteomes" id="UP001269144">
    <property type="component" value="Unassembled WGS sequence"/>
</dbReference>
<dbReference type="PROSITE" id="PS51257">
    <property type="entry name" value="PROKAR_LIPOPROTEIN"/>
    <property type="match status" value="1"/>
</dbReference>
<dbReference type="InterPro" id="IPR035940">
    <property type="entry name" value="CAP_sf"/>
</dbReference>
<evidence type="ECO:0000313" key="3">
    <source>
        <dbReference type="EMBL" id="MDS9466471.1"/>
    </source>
</evidence>
<dbReference type="Gene3D" id="3.40.33.10">
    <property type="entry name" value="CAP"/>
    <property type="match status" value="1"/>
</dbReference>
<comment type="caution">
    <text evidence="3">The sequence shown here is derived from an EMBL/GenBank/DDBJ whole genome shotgun (WGS) entry which is preliminary data.</text>
</comment>
<keyword evidence="1" id="KW-0732">Signal</keyword>
<feature type="chain" id="PRO_5045763782" evidence="1">
    <location>
        <begin position="18"/>
        <end position="194"/>
    </location>
</feature>
<dbReference type="InterPro" id="IPR014044">
    <property type="entry name" value="CAP_dom"/>
</dbReference>
<accession>A0ABU2HN61</accession>
<dbReference type="PANTHER" id="PTHR31157">
    <property type="entry name" value="SCP DOMAIN-CONTAINING PROTEIN"/>
    <property type="match status" value="1"/>
</dbReference>
<dbReference type="EMBL" id="JAVQLW010000001">
    <property type="protein sequence ID" value="MDS9466471.1"/>
    <property type="molecule type" value="Genomic_DNA"/>
</dbReference>
<feature type="signal peptide" evidence="1">
    <location>
        <begin position="1"/>
        <end position="17"/>
    </location>
</feature>
<gene>
    <name evidence="3" type="ORF">RGQ15_02630</name>
</gene>
<feature type="domain" description="SCP" evidence="2">
    <location>
        <begin position="70"/>
        <end position="190"/>
    </location>
</feature>
<evidence type="ECO:0000256" key="1">
    <source>
        <dbReference type="SAM" id="SignalP"/>
    </source>
</evidence>
<sequence length="194" mass="20640">MRHILVLAALASLVSCGAPQTASIQEASVSTNPATPRGIVRTDGHEAVSVAFASSARCEALNSSEAARALDRTNAVRAAEGLPMLRVNSKLQKAAEQQACDMAGRGVMDHRGVASTGPGMRVKQLGYRPRITAENIAAGSASLFDLEGVLHEWATSARHRENMVIPQMREMGIGRAYSADGRHAYWSVVYSAPK</sequence>
<dbReference type="RefSeq" id="WP_311158663.1">
    <property type="nucleotide sequence ID" value="NZ_JAVQLW010000001.1"/>
</dbReference>
<reference evidence="4" key="1">
    <citation type="submission" date="2023-07" db="EMBL/GenBank/DDBJ databases">
        <title>Paracoccus sp. MBLB3053 whole genome sequence.</title>
        <authorList>
            <person name="Hwang C.Y."/>
            <person name="Cho E.-S."/>
            <person name="Seo M.-J."/>
        </authorList>
    </citation>
    <scope>NUCLEOTIDE SEQUENCE [LARGE SCALE GENOMIC DNA]</scope>
    <source>
        <strain evidence="4">MBLB3053</strain>
    </source>
</reference>
<evidence type="ECO:0000259" key="2">
    <source>
        <dbReference type="Pfam" id="PF00188"/>
    </source>
</evidence>
<dbReference type="PANTHER" id="PTHR31157:SF1">
    <property type="entry name" value="SCP DOMAIN-CONTAINING PROTEIN"/>
    <property type="match status" value="1"/>
</dbReference>
<name>A0ABU2HN61_9RHOB</name>
<proteinExistence type="predicted"/>
<protein>
    <submittedName>
        <fullName evidence="3">CAP domain-containing protein</fullName>
    </submittedName>
</protein>
<keyword evidence="4" id="KW-1185">Reference proteome</keyword>
<organism evidence="3 4">
    <name type="scientific">Paracoccus aurantius</name>
    <dbReference type="NCBI Taxonomy" id="3073814"/>
    <lineage>
        <taxon>Bacteria</taxon>
        <taxon>Pseudomonadati</taxon>
        <taxon>Pseudomonadota</taxon>
        <taxon>Alphaproteobacteria</taxon>
        <taxon>Rhodobacterales</taxon>
        <taxon>Paracoccaceae</taxon>
        <taxon>Paracoccus</taxon>
    </lineage>
</organism>
<evidence type="ECO:0000313" key="4">
    <source>
        <dbReference type="Proteomes" id="UP001269144"/>
    </source>
</evidence>
<dbReference type="SUPFAM" id="SSF55797">
    <property type="entry name" value="PR-1-like"/>
    <property type="match status" value="1"/>
</dbReference>
<dbReference type="CDD" id="cd05379">
    <property type="entry name" value="CAP_bacterial"/>
    <property type="match status" value="1"/>
</dbReference>